<keyword evidence="1" id="KW-0812">Transmembrane</keyword>
<feature type="domain" description="Predicted membrane protein YciQ-like C-terminal" evidence="4">
    <location>
        <begin position="293"/>
        <end position="547"/>
    </location>
</feature>
<feature type="transmembrane region" description="Helical" evidence="1">
    <location>
        <begin position="440"/>
        <end position="459"/>
    </location>
</feature>
<dbReference type="EMBL" id="FOHA01000001">
    <property type="protein sequence ID" value="SER52097.1"/>
    <property type="molecule type" value="Genomic_DNA"/>
</dbReference>
<dbReference type="RefSeq" id="WP_092649316.1">
    <property type="nucleotide sequence ID" value="NZ_FOHA01000001.1"/>
</dbReference>
<dbReference type="InterPro" id="IPR048389">
    <property type="entry name" value="YciQ-like_C"/>
</dbReference>
<dbReference type="Pfam" id="PF09972">
    <property type="entry name" value="DUF2207"/>
    <property type="match status" value="1"/>
</dbReference>
<dbReference type="Pfam" id="PF20990">
    <property type="entry name" value="DUF2207_C"/>
    <property type="match status" value="1"/>
</dbReference>
<feature type="transmembrane region" description="Helical" evidence="1">
    <location>
        <begin position="256"/>
        <end position="279"/>
    </location>
</feature>
<feature type="transmembrane region" description="Helical" evidence="1">
    <location>
        <begin position="465"/>
        <end position="486"/>
    </location>
</feature>
<accession>A0A1H9PV46</accession>
<evidence type="ECO:0000313" key="5">
    <source>
        <dbReference type="EMBL" id="SER52097.1"/>
    </source>
</evidence>
<feature type="chain" id="PRO_5011795221" evidence="2">
    <location>
        <begin position="26"/>
        <end position="623"/>
    </location>
</feature>
<keyword evidence="2" id="KW-0732">Signal</keyword>
<protein>
    <submittedName>
        <fullName evidence="5">Uncharacterized membrane protein</fullName>
    </submittedName>
</protein>
<keyword evidence="6" id="KW-1185">Reference proteome</keyword>
<reference evidence="5 6" key="1">
    <citation type="submission" date="2016-10" db="EMBL/GenBank/DDBJ databases">
        <authorList>
            <person name="de Groot N.N."/>
        </authorList>
    </citation>
    <scope>NUCLEOTIDE SEQUENCE [LARGE SCALE GENOMIC DNA]</scope>
    <source>
        <strain evidence="5 6">DSM 13760</strain>
    </source>
</reference>
<proteinExistence type="predicted"/>
<dbReference type="AlphaFoldDB" id="A0A1H9PV46"/>
<evidence type="ECO:0000256" key="2">
    <source>
        <dbReference type="SAM" id="SignalP"/>
    </source>
</evidence>
<keyword evidence="1" id="KW-1133">Transmembrane helix</keyword>
<evidence type="ECO:0000313" key="6">
    <source>
        <dbReference type="Proteomes" id="UP000198948"/>
    </source>
</evidence>
<dbReference type="InterPro" id="IPR018702">
    <property type="entry name" value="DUF2207"/>
</dbReference>
<gene>
    <name evidence="5" type="ORF">SAMN04488559_101162</name>
</gene>
<organism evidence="5 6">
    <name type="scientific">Isobaculum melis</name>
    <dbReference type="NCBI Taxonomy" id="142588"/>
    <lineage>
        <taxon>Bacteria</taxon>
        <taxon>Bacillati</taxon>
        <taxon>Bacillota</taxon>
        <taxon>Bacilli</taxon>
        <taxon>Lactobacillales</taxon>
        <taxon>Carnobacteriaceae</taxon>
        <taxon>Isobaculum</taxon>
    </lineage>
</organism>
<feature type="signal peptide" evidence="2">
    <location>
        <begin position="1"/>
        <end position="25"/>
    </location>
</feature>
<evidence type="ECO:0000259" key="4">
    <source>
        <dbReference type="Pfam" id="PF20990"/>
    </source>
</evidence>
<feature type="domain" description="DUF2207" evidence="3">
    <location>
        <begin position="30"/>
        <end position="219"/>
    </location>
</feature>
<dbReference type="OrthoDB" id="2138002at2"/>
<evidence type="ECO:0000256" key="1">
    <source>
        <dbReference type="SAM" id="Phobius"/>
    </source>
</evidence>
<keyword evidence="1" id="KW-0472">Membrane</keyword>
<dbReference type="Proteomes" id="UP000198948">
    <property type="component" value="Unassembled WGS sequence"/>
</dbReference>
<dbReference type="STRING" id="142588.SAMN04488559_101162"/>
<sequence length="623" mass="69882">MKKKWLWFTLLFSCLLFIHPSSVSADEFNVLNYDIDIQLQEDGSADVVEKITYEFDGHFNGVFFDLETIGLPDVTEYEVSVADTEDGKGAVPFKEASTEAVGTYTANYEKGILHFKVFQPSDDQKRTFIYQYKMKDAVTSYKDTAEFNRRVVGSNWEQEIEHVYVTIRLPKPVADADDLKVWAHGSLRGRSERLSDQQTVTLEVNGNSSNQFVEAHVIFPTSIVPANQNIVNKEMKEEILAKEAKMAEDANNKRKFYMYLIYGLCGLGIVIAVAATFYVRKKVGKKAVTTLHQEHLYDIPKDVSPAVMHQLLTRKVPGSREITATMMDLVRKRWLTITEEEVVDTKFLKKNKSKETYRIALSGMEGIQPMLAHESYLVDWLIKIIGNGESVLLTEVEAYGKKDQKKAKRFMNRFQTWQKIVKKQADKEQFIDAKDSKFKAIVMGVGMALFILLMIVMVITGLQDAFYPIPFIAMVAVFILFCIQWAKFFPIYTQKGVDETAKWFAFKQMLIDISHLNMADVGSIVIWDHYLVYAISLGVSKEVINALKMNFPQAEIDHMMIAPYYFGPMGFHTSNAFSNSFESSINHAVGNAITNASSSGGSGGGFSGGSSFGGGGGGGGGAF</sequence>
<evidence type="ECO:0000259" key="3">
    <source>
        <dbReference type="Pfam" id="PF09972"/>
    </source>
</evidence>
<name>A0A1H9PV46_9LACT</name>